<feature type="transmembrane region" description="Helical" evidence="8">
    <location>
        <begin position="384"/>
        <end position="410"/>
    </location>
</feature>
<gene>
    <name evidence="10" type="ORF">MSSD14B_25100</name>
</gene>
<comment type="similarity">
    <text evidence="2">Belongs to the SLC41A transporter family.</text>
</comment>
<dbReference type="InterPro" id="IPR006668">
    <property type="entry name" value="Mg_transptr_MgtE_intracell_dom"/>
</dbReference>
<dbReference type="GO" id="GO:0008324">
    <property type="term" value="F:monoatomic cation transmembrane transporter activity"/>
    <property type="evidence" value="ECO:0007669"/>
    <property type="project" value="InterPro"/>
</dbReference>
<dbReference type="EMBL" id="BGZI01000016">
    <property type="protein sequence ID" value="GBO88842.1"/>
    <property type="molecule type" value="Genomic_DNA"/>
</dbReference>
<protein>
    <submittedName>
        <fullName evidence="10">Magnesium transporter</fullName>
    </submittedName>
</protein>
<dbReference type="InterPro" id="IPR046342">
    <property type="entry name" value="CBS_dom_sf"/>
</dbReference>
<comment type="caution">
    <text evidence="10">The sequence shown here is derived from an EMBL/GenBank/DDBJ whole genome shotgun (WGS) entry which is preliminary data.</text>
</comment>
<dbReference type="Pfam" id="PF01769">
    <property type="entry name" value="MgtE"/>
    <property type="match status" value="1"/>
</dbReference>
<feature type="transmembrane region" description="Helical" evidence="8">
    <location>
        <begin position="283"/>
        <end position="303"/>
    </location>
</feature>
<keyword evidence="6 8" id="KW-1133">Transmembrane helix</keyword>
<evidence type="ECO:0000256" key="2">
    <source>
        <dbReference type="ARBA" id="ARBA00009749"/>
    </source>
</evidence>
<name>A0A5M3Q160_9GAMM</name>
<dbReference type="SUPFAM" id="SSF54631">
    <property type="entry name" value="CBS-domain pair"/>
    <property type="match status" value="1"/>
</dbReference>
<dbReference type="SMART" id="SM00924">
    <property type="entry name" value="MgtE_N"/>
    <property type="match status" value="1"/>
</dbReference>
<evidence type="ECO:0000259" key="9">
    <source>
        <dbReference type="SMART" id="SM00924"/>
    </source>
</evidence>
<dbReference type="RefSeq" id="WP_092033732.1">
    <property type="nucleotide sequence ID" value="NZ_BGZI01000016.1"/>
</dbReference>
<feature type="transmembrane region" description="Helical" evidence="8">
    <location>
        <begin position="309"/>
        <end position="336"/>
    </location>
</feature>
<dbReference type="Gene3D" id="1.10.357.20">
    <property type="entry name" value="SLC41 divalent cation transporters, integral membrane domain"/>
    <property type="match status" value="1"/>
</dbReference>
<keyword evidence="5" id="KW-0460">Magnesium</keyword>
<feature type="transmembrane region" description="Helical" evidence="8">
    <location>
        <begin position="357"/>
        <end position="378"/>
    </location>
</feature>
<evidence type="ECO:0000256" key="3">
    <source>
        <dbReference type="ARBA" id="ARBA00022448"/>
    </source>
</evidence>
<dbReference type="Pfam" id="PF03448">
    <property type="entry name" value="MgtE_N"/>
    <property type="match status" value="1"/>
</dbReference>
<organism evidence="10 11">
    <name type="scientific">Marinobacter salsuginis</name>
    <dbReference type="NCBI Taxonomy" id="418719"/>
    <lineage>
        <taxon>Bacteria</taxon>
        <taxon>Pseudomonadati</taxon>
        <taxon>Pseudomonadota</taxon>
        <taxon>Gammaproteobacteria</taxon>
        <taxon>Pseudomonadales</taxon>
        <taxon>Marinobacteraceae</taxon>
        <taxon>Marinobacter</taxon>
    </lineage>
</organism>
<dbReference type="SUPFAM" id="SSF161093">
    <property type="entry name" value="MgtE membrane domain-like"/>
    <property type="match status" value="1"/>
</dbReference>
<accession>A0A5M3Q160</accession>
<evidence type="ECO:0000256" key="1">
    <source>
        <dbReference type="ARBA" id="ARBA00004141"/>
    </source>
</evidence>
<feature type="domain" description="Magnesium transporter MgtE intracellular" evidence="9">
    <location>
        <begin position="32"/>
        <end position="135"/>
    </location>
</feature>
<keyword evidence="7 8" id="KW-0472">Membrane</keyword>
<dbReference type="Gene3D" id="1.20.50.50">
    <property type="match status" value="1"/>
</dbReference>
<dbReference type="InterPro" id="IPR036739">
    <property type="entry name" value="SLC41_membr_dom_sf"/>
</dbReference>
<dbReference type="GO" id="GO:0016020">
    <property type="term" value="C:membrane"/>
    <property type="evidence" value="ECO:0007669"/>
    <property type="project" value="UniProtKB-SubCell"/>
</dbReference>
<evidence type="ECO:0000256" key="5">
    <source>
        <dbReference type="ARBA" id="ARBA00022842"/>
    </source>
</evidence>
<evidence type="ECO:0000313" key="10">
    <source>
        <dbReference type="EMBL" id="GBO88842.1"/>
    </source>
</evidence>
<dbReference type="Gene3D" id="3.10.580.10">
    <property type="entry name" value="CBS-domain"/>
    <property type="match status" value="1"/>
</dbReference>
<dbReference type="AlphaFoldDB" id="A0A5M3Q160"/>
<proteinExistence type="inferred from homology"/>
<evidence type="ECO:0000256" key="4">
    <source>
        <dbReference type="ARBA" id="ARBA00022692"/>
    </source>
</evidence>
<evidence type="ECO:0000313" key="11">
    <source>
        <dbReference type="Proteomes" id="UP000387223"/>
    </source>
</evidence>
<dbReference type="InterPro" id="IPR006667">
    <property type="entry name" value="SLC41_membr_dom"/>
</dbReference>
<keyword evidence="3" id="KW-0813">Transport</keyword>
<evidence type="ECO:0000256" key="6">
    <source>
        <dbReference type="ARBA" id="ARBA00022989"/>
    </source>
</evidence>
<comment type="subcellular location">
    <subcellularLocation>
        <location evidence="1">Membrane</location>
        <topology evidence="1">Multi-pass membrane protein</topology>
    </subcellularLocation>
</comment>
<sequence length="446" mass="49086">MTDELPDRIQELLEAESSQAPAKDIQSLTADQSSEELALLLESLPVDLRVDVWRKLKTDKQLDTLVYMRADPRERILDDLSEEETDQLLTDLDAEELLELAESLPPRLVELALARMDSQQREWFHGAHQYAEDEVGHWVNHDLILLPQNARVRDALRVLRRNQPEYCDAIFLGNRAGQFSGVVKIARLWTQPDHLPLLELAEENVNGILATEDAVDASMKLQKSGLSALPVVNEQREVVGRIDMATACELVNEFYEGQIMSSAGMDEDEDLFAPVRKSARGRAVWLGINLLTAFAASWFIGLFEATLQQVVALAVLMPIVASMGGIAGSQTLTLMIRGLALGQITDANFRALLKKEVNVGALNGLIWAVVIGLVTSLWFGDLMIAMVIALAIVINILAAAFSGVIIPIILDRLKIDPALSGSVILTTVTDIVGFVAFLGMGTWFLV</sequence>
<dbReference type="SUPFAM" id="SSF158791">
    <property type="entry name" value="MgtE N-terminal domain-like"/>
    <property type="match status" value="1"/>
</dbReference>
<evidence type="ECO:0000256" key="7">
    <source>
        <dbReference type="ARBA" id="ARBA00023136"/>
    </source>
</evidence>
<keyword evidence="4 8" id="KW-0812">Transmembrane</keyword>
<dbReference type="PANTHER" id="PTHR41394">
    <property type="entry name" value="MAGNESIUM TRANSPORTER MGTE"/>
    <property type="match status" value="1"/>
</dbReference>
<evidence type="ECO:0000256" key="8">
    <source>
        <dbReference type="SAM" id="Phobius"/>
    </source>
</evidence>
<dbReference type="Proteomes" id="UP000387223">
    <property type="component" value="Unassembled WGS sequence"/>
</dbReference>
<dbReference type="PANTHER" id="PTHR41394:SF5">
    <property type="entry name" value="SLC41A_MGTE INTEGRAL MEMBRANE DOMAIN-CONTAINING PROTEIN"/>
    <property type="match status" value="1"/>
</dbReference>
<feature type="transmembrane region" description="Helical" evidence="8">
    <location>
        <begin position="422"/>
        <end position="445"/>
    </location>
</feature>
<reference evidence="10 11" key="1">
    <citation type="journal article" date="2019" name="J. Gen. Appl. Microbiol.">
        <title>Aerobic degradation of cis-dichloroethene by the marine bacterium Marinobacter salsuginis strain 5N-3.</title>
        <authorList>
            <person name="Inoue Y."/>
            <person name="Fukunaga Y."/>
            <person name="Katsumata H."/>
            <person name="Ohji S."/>
            <person name="Hosoyama A."/>
            <person name="Mori K."/>
            <person name="Ando K."/>
        </authorList>
    </citation>
    <scope>NUCLEOTIDE SEQUENCE [LARGE SCALE GENOMIC DNA]</scope>
    <source>
        <strain evidence="10 11">NBRC 109114</strain>
    </source>
</reference>